<evidence type="ECO:0000256" key="5">
    <source>
        <dbReference type="ARBA" id="ARBA00023242"/>
    </source>
</evidence>
<dbReference type="PANTHER" id="PTHR46481:SF10">
    <property type="entry name" value="ZINC FINGER BED DOMAIN-CONTAINING PROTEIN 39"/>
    <property type="match status" value="1"/>
</dbReference>
<sequence>MSIQCILIDDTALNSCLILNEWNIGTEKLHLLLRDGGANIKKAAEYMKIDHESCFIHTQQLVVLDAIRSQRSVSDLIAVARNIVTHFNHSSVSREKLENIQKELNMPAKKFVQDVQTRWNSTYYSLERLFEQKKTY</sequence>
<evidence type="ECO:0000313" key="6">
    <source>
        <dbReference type="EMBL" id="KAJ8931579.1"/>
    </source>
</evidence>
<dbReference type="EMBL" id="JANEYF010004290">
    <property type="protein sequence ID" value="KAJ8931579.1"/>
    <property type="molecule type" value="Genomic_DNA"/>
</dbReference>
<keyword evidence="5" id="KW-0539">Nucleus</keyword>
<dbReference type="InterPro" id="IPR012337">
    <property type="entry name" value="RNaseH-like_sf"/>
</dbReference>
<dbReference type="AlphaFoldDB" id="A0AAV8WYL1"/>
<organism evidence="6 7">
    <name type="scientific">Rhamnusium bicolor</name>
    <dbReference type="NCBI Taxonomy" id="1586634"/>
    <lineage>
        <taxon>Eukaryota</taxon>
        <taxon>Metazoa</taxon>
        <taxon>Ecdysozoa</taxon>
        <taxon>Arthropoda</taxon>
        <taxon>Hexapoda</taxon>
        <taxon>Insecta</taxon>
        <taxon>Pterygota</taxon>
        <taxon>Neoptera</taxon>
        <taxon>Endopterygota</taxon>
        <taxon>Coleoptera</taxon>
        <taxon>Polyphaga</taxon>
        <taxon>Cucujiformia</taxon>
        <taxon>Chrysomeloidea</taxon>
        <taxon>Cerambycidae</taxon>
        <taxon>Lepturinae</taxon>
        <taxon>Rhagiini</taxon>
        <taxon>Rhamnusium</taxon>
    </lineage>
</organism>
<keyword evidence="7" id="KW-1185">Reference proteome</keyword>
<protein>
    <submittedName>
        <fullName evidence="6">Uncharacterized protein</fullName>
    </submittedName>
</protein>
<comment type="caution">
    <text evidence="6">The sequence shown here is derived from an EMBL/GenBank/DDBJ whole genome shotgun (WGS) entry which is preliminary data.</text>
</comment>
<evidence type="ECO:0000256" key="2">
    <source>
        <dbReference type="ARBA" id="ARBA00022723"/>
    </source>
</evidence>
<proteinExistence type="predicted"/>
<dbReference type="SUPFAM" id="SSF53098">
    <property type="entry name" value="Ribonuclease H-like"/>
    <property type="match status" value="1"/>
</dbReference>
<keyword evidence="2" id="KW-0479">Metal-binding</keyword>
<reference evidence="6" key="1">
    <citation type="journal article" date="2023" name="Insect Mol. Biol.">
        <title>Genome sequencing provides insights into the evolution of gene families encoding plant cell wall-degrading enzymes in longhorned beetles.</title>
        <authorList>
            <person name="Shin N.R."/>
            <person name="Okamura Y."/>
            <person name="Kirsch R."/>
            <person name="Pauchet Y."/>
        </authorList>
    </citation>
    <scope>NUCLEOTIDE SEQUENCE</scope>
    <source>
        <strain evidence="6">RBIC_L_NR</strain>
    </source>
</reference>
<comment type="subcellular location">
    <subcellularLocation>
        <location evidence="1">Nucleus</location>
    </subcellularLocation>
</comment>
<dbReference type="GO" id="GO:0008270">
    <property type="term" value="F:zinc ion binding"/>
    <property type="evidence" value="ECO:0007669"/>
    <property type="project" value="UniProtKB-KW"/>
</dbReference>
<evidence type="ECO:0000256" key="4">
    <source>
        <dbReference type="ARBA" id="ARBA00022833"/>
    </source>
</evidence>
<dbReference type="InterPro" id="IPR052035">
    <property type="entry name" value="ZnF_BED_domain_contain"/>
</dbReference>
<evidence type="ECO:0000313" key="7">
    <source>
        <dbReference type="Proteomes" id="UP001162156"/>
    </source>
</evidence>
<evidence type="ECO:0000256" key="1">
    <source>
        <dbReference type="ARBA" id="ARBA00004123"/>
    </source>
</evidence>
<keyword evidence="3" id="KW-0863">Zinc-finger</keyword>
<evidence type="ECO:0000256" key="3">
    <source>
        <dbReference type="ARBA" id="ARBA00022771"/>
    </source>
</evidence>
<gene>
    <name evidence="6" type="ORF">NQ314_015491</name>
</gene>
<name>A0AAV8WYL1_9CUCU</name>
<dbReference type="GO" id="GO:0005634">
    <property type="term" value="C:nucleus"/>
    <property type="evidence" value="ECO:0007669"/>
    <property type="project" value="UniProtKB-SubCell"/>
</dbReference>
<dbReference type="Proteomes" id="UP001162156">
    <property type="component" value="Unassembled WGS sequence"/>
</dbReference>
<dbReference type="PANTHER" id="PTHR46481">
    <property type="entry name" value="ZINC FINGER BED DOMAIN-CONTAINING PROTEIN 4"/>
    <property type="match status" value="1"/>
</dbReference>
<keyword evidence="4" id="KW-0862">Zinc</keyword>
<accession>A0AAV8WYL1</accession>